<evidence type="ECO:0008006" key="4">
    <source>
        <dbReference type="Google" id="ProtNLM"/>
    </source>
</evidence>
<evidence type="ECO:0000313" key="2">
    <source>
        <dbReference type="EMBL" id="OOO13688.1"/>
    </source>
</evidence>
<reference evidence="2 3" key="1">
    <citation type="submission" date="2016-10" db="EMBL/GenBank/DDBJ databases">
        <title>Genome sequencing of Aspergillus oryzae BCC7051.</title>
        <authorList>
            <person name="Thammarongtham C."/>
            <person name="Vorapreeda T."/>
            <person name="Nookaew I."/>
            <person name="Srisuk T."/>
            <person name="Land M."/>
            <person name="Jeennor S."/>
            <person name="Laoteng K."/>
        </authorList>
    </citation>
    <scope>NUCLEOTIDE SEQUENCE [LARGE SCALE GENOMIC DNA]</scope>
    <source>
        <strain evidence="2 3">BCC7051</strain>
    </source>
</reference>
<dbReference type="OrthoDB" id="5295362at2759"/>
<comment type="caution">
    <text evidence="2">The sequence shown here is derived from an EMBL/GenBank/DDBJ whole genome shotgun (WGS) entry which is preliminary data.</text>
</comment>
<dbReference type="VEuPathDB" id="FungiDB:AO090023000015"/>
<evidence type="ECO:0000313" key="3">
    <source>
        <dbReference type="Proteomes" id="UP000190312"/>
    </source>
</evidence>
<dbReference type="VEuPathDB" id="FungiDB:AO090023000016"/>
<accession>A0A1S9DXA6</accession>
<feature type="region of interest" description="Disordered" evidence="1">
    <location>
        <begin position="521"/>
        <end position="590"/>
    </location>
</feature>
<name>A0A1S9DXA6_ASPOZ</name>
<feature type="compositionally biased region" description="Basic and acidic residues" evidence="1">
    <location>
        <begin position="21"/>
        <end position="35"/>
    </location>
</feature>
<organism evidence="2 3">
    <name type="scientific">Aspergillus oryzae</name>
    <name type="common">Yellow koji mold</name>
    <dbReference type="NCBI Taxonomy" id="5062"/>
    <lineage>
        <taxon>Eukaryota</taxon>
        <taxon>Fungi</taxon>
        <taxon>Dikarya</taxon>
        <taxon>Ascomycota</taxon>
        <taxon>Pezizomycotina</taxon>
        <taxon>Eurotiomycetes</taxon>
        <taxon>Eurotiomycetidae</taxon>
        <taxon>Eurotiales</taxon>
        <taxon>Aspergillaceae</taxon>
        <taxon>Aspergillus</taxon>
        <taxon>Aspergillus subgen. Circumdati</taxon>
    </lineage>
</organism>
<gene>
    <name evidence="2" type="ORF">OAory_01022830</name>
</gene>
<dbReference type="PANTHER" id="PTHR42057">
    <property type="entry name" value="F-BOX DOMAIN PROTEIN (AFU_ORTHOLOGUE AFUA_4G00200)"/>
    <property type="match status" value="1"/>
</dbReference>
<dbReference type="EMBL" id="MKZY01000001">
    <property type="protein sequence ID" value="OOO13688.1"/>
    <property type="molecule type" value="Genomic_DNA"/>
</dbReference>
<feature type="compositionally biased region" description="Polar residues" evidence="1">
    <location>
        <begin position="548"/>
        <end position="560"/>
    </location>
</feature>
<dbReference type="AlphaFoldDB" id="A0A1S9DXA6"/>
<proteinExistence type="predicted"/>
<feature type="region of interest" description="Disordered" evidence="1">
    <location>
        <begin position="12"/>
        <end position="36"/>
    </location>
</feature>
<sequence length="1061" mass="118568">MIGCATTDILRTWGPAARPNGEPRRPDRRRTESGRSHGWPTFRRWRMPYSSNELGLSLKYAKGVRDPDFRQSGIAPFEPGFTIGELINRPLIDGRVDDDLEVKAGFATGTGYCGEYPEWYSAYLYCRQCMDDEDENDKDKDGEYQAWNDMLDSEAVRQAVRCAYIRSAPDDDHPLGIWNAYTDCGYNGLLSAIGRISELDRMKSLHLRFSRHCAGVETDDPRDEVVEDIRRRQEILESVFKTIQRRSSNKCSASTMRSLTIENLQNAPLPEFTSSELFRSVTKDLDALHLMVANEYDEAGPDWDTYRIERQVFEPYLHHQWLVPLSDHLVCLTLSFQMGWGTIPGYFDGRGLHFPRLKTLNLGNFVIGHHNQFDWVLTQSSLMSLRLDRCSIVSHITTHEDNIEKWHVRTNDWYEYPLGSFGIDGPYVIYGFSGTWEVIFDSIRTGLPQLTDFCYHYDDDPVFPVPPGALSVSLSNKRYTTFDDFWHDADEGSGGQDFGDSEWGYPDKRCTKRMYRCRYQSRPSDDNLSEQEPTHLPVPDSHVPPQSPSTIVPGSRSPSARLSKHHLVSSPPSGGQPAASPGLSADGERLGLNSNIPDTLDATELGLLAHYITHTSQTIPFDDLDLYALSVGVPNMAFNSRAVMSSLLALAAACKSHDIAKRGQTLLDHQSLMQIRELLTLAERHHRASLRHIQATMHNSDSYDFVLANAALMVLYASASHSIRVHLAAGAKQCGQQLPDELLPQHSQWISFTRAAHIASTAVLNDIVDAADKVQSAIPSPAIDTGSNSPIPVLCGTGVLSPQDGPSENTKRLFLPLVASTYTRAFESLRRRAEFTAARLKRSELSPCNTLQLDASLETLSVLENCASLALSTREGNESVQVPRNHALSSDRSHRVSPWVASYMISVTSMESPRVLRRIIMSFLNKAPAEYLSLVRSVLDSPDVEAGVENGLIQDSPGAEAPSLNAAHLLAMDIFAHWLVLVMLLDGVWWIGDIGQWELSQVLSLTKTQNVLGWSVDTRETWWPESMYLVKRELETLSLHGNTCSEVPDINSSAGPTSEEL</sequence>
<dbReference type="PANTHER" id="PTHR42057:SF2">
    <property type="entry name" value="F-BOX DOMAIN PROTEIN (AFU_ORTHOLOGUE AFUA_4G00200)-RELATED"/>
    <property type="match status" value="1"/>
</dbReference>
<evidence type="ECO:0000256" key="1">
    <source>
        <dbReference type="SAM" id="MobiDB-lite"/>
    </source>
</evidence>
<dbReference type="eggNOG" id="ENOG502S8UP">
    <property type="taxonomic scope" value="Eukaryota"/>
</dbReference>
<protein>
    <recommendedName>
        <fullName evidence="4">C6 transcription factor</fullName>
    </recommendedName>
</protein>
<dbReference type="Proteomes" id="UP000190312">
    <property type="component" value="Unassembled WGS sequence"/>
</dbReference>
<feature type="compositionally biased region" description="Low complexity" evidence="1">
    <location>
        <begin position="569"/>
        <end position="585"/>
    </location>
</feature>